<feature type="compositionally biased region" description="Basic and acidic residues" evidence="1">
    <location>
        <begin position="103"/>
        <end position="123"/>
    </location>
</feature>
<name>A0A9W4SCY4_9GLOM</name>
<sequence length="460" mass="52279">MPQQKRKASAIASAKIAEEAGSGRKRKSDTKEQRTPSTKESSNDKDVVKGDEIEQNVSGNKAKESVKEQPGNKRRKKSEEQQESNAQEVQAQKSGNGITVENKNNEVKSEQEPQGHDLIKPQEHDQMLVDEYNKNVEETAQRQKADIDPSKGEQANDIKQVQIETKKELEKKMAPNTIEKGHICFLYRPKINVENPDSIDDVQRMFMILIPYMVRPSISEEPIPSYIHQIIDNKQLDADVPIPGKTRVISIGKKRLPEVEKHSKFWAFVDKAFTNLDDLKEFALGRKYQTATRGERTLSSCRLMGRGVYNIVEHKGHTHLAYVLEFPEEPSEVQKDFNIKKEGSYVISVKNPETTNPPYAGLPDYEKVTFPSHLLDKFRGRRFISLLSSEFLDYDGAELLFIGAKEDITGELGEAGKELEELADFEIKEIAPLSAERVIYEELHLEKDVLPSEPLHGLWK</sequence>
<proteinExistence type="predicted"/>
<feature type="region of interest" description="Disordered" evidence="1">
    <location>
        <begin position="1"/>
        <end position="123"/>
    </location>
</feature>
<reference evidence="2" key="1">
    <citation type="submission" date="2022-08" db="EMBL/GenBank/DDBJ databases">
        <authorList>
            <person name="Kallberg Y."/>
            <person name="Tangrot J."/>
            <person name="Rosling A."/>
        </authorList>
    </citation>
    <scope>NUCLEOTIDE SEQUENCE</scope>
    <source>
        <strain evidence="2">Wild A</strain>
    </source>
</reference>
<protein>
    <submittedName>
        <fullName evidence="2">17369_t:CDS:1</fullName>
    </submittedName>
</protein>
<feature type="compositionally biased region" description="Polar residues" evidence="1">
    <location>
        <begin position="83"/>
        <end position="102"/>
    </location>
</feature>
<evidence type="ECO:0000256" key="1">
    <source>
        <dbReference type="SAM" id="MobiDB-lite"/>
    </source>
</evidence>
<gene>
    <name evidence="2" type="ORF">FWILDA_LOCUS1376</name>
</gene>
<dbReference type="AlphaFoldDB" id="A0A9W4SCY4"/>
<evidence type="ECO:0000313" key="3">
    <source>
        <dbReference type="Proteomes" id="UP001153678"/>
    </source>
</evidence>
<dbReference type="OrthoDB" id="1028014at2759"/>
<dbReference type="Proteomes" id="UP001153678">
    <property type="component" value="Unassembled WGS sequence"/>
</dbReference>
<feature type="compositionally biased region" description="Basic and acidic residues" evidence="1">
    <location>
        <begin position="61"/>
        <end position="71"/>
    </location>
</feature>
<dbReference type="EMBL" id="CAMKVN010000130">
    <property type="protein sequence ID" value="CAI2164062.1"/>
    <property type="molecule type" value="Genomic_DNA"/>
</dbReference>
<organism evidence="2 3">
    <name type="scientific">Funneliformis geosporum</name>
    <dbReference type="NCBI Taxonomy" id="1117311"/>
    <lineage>
        <taxon>Eukaryota</taxon>
        <taxon>Fungi</taxon>
        <taxon>Fungi incertae sedis</taxon>
        <taxon>Mucoromycota</taxon>
        <taxon>Glomeromycotina</taxon>
        <taxon>Glomeromycetes</taxon>
        <taxon>Glomerales</taxon>
        <taxon>Glomeraceae</taxon>
        <taxon>Funneliformis</taxon>
    </lineage>
</organism>
<keyword evidence="3" id="KW-1185">Reference proteome</keyword>
<dbReference type="PANTHER" id="PTHR34776">
    <property type="entry name" value="F17F16.3 PROTEIN"/>
    <property type="match status" value="1"/>
</dbReference>
<evidence type="ECO:0000313" key="2">
    <source>
        <dbReference type="EMBL" id="CAI2164062.1"/>
    </source>
</evidence>
<accession>A0A9W4SCY4</accession>
<feature type="compositionally biased region" description="Basic and acidic residues" evidence="1">
    <location>
        <begin position="41"/>
        <end position="52"/>
    </location>
</feature>
<comment type="caution">
    <text evidence="2">The sequence shown here is derived from an EMBL/GenBank/DDBJ whole genome shotgun (WGS) entry which is preliminary data.</text>
</comment>
<dbReference type="PANTHER" id="PTHR34776:SF1">
    <property type="entry name" value="F17F16.3 PROTEIN"/>
    <property type="match status" value="1"/>
</dbReference>